<accession>I5C8D5</accession>
<evidence type="ECO:0000256" key="1">
    <source>
        <dbReference type="ARBA" id="ARBA00001932"/>
    </source>
</evidence>
<dbReference type="GO" id="GO:0009416">
    <property type="term" value="P:response to light stimulus"/>
    <property type="evidence" value="ECO:0007669"/>
    <property type="project" value="TreeGrafter"/>
</dbReference>
<dbReference type="PRINTS" id="PR00147">
    <property type="entry name" value="DNAPHOTLYASE"/>
</dbReference>
<evidence type="ECO:0000256" key="5">
    <source>
        <dbReference type="PIRSR" id="PIRSR602081-1"/>
    </source>
</evidence>
<dbReference type="PANTHER" id="PTHR11455">
    <property type="entry name" value="CRYPTOCHROME"/>
    <property type="match status" value="1"/>
</dbReference>
<dbReference type="PROSITE" id="PS00394">
    <property type="entry name" value="DNA_PHOTOLYASES_1_1"/>
    <property type="match status" value="1"/>
</dbReference>
<dbReference type="InterPro" id="IPR005101">
    <property type="entry name" value="Cryptochr/Photolyase_FAD-bd"/>
</dbReference>
<dbReference type="AlphaFoldDB" id="I5C8D5"/>
<gene>
    <name evidence="8" type="ORF">A3SI_04762</name>
</gene>
<dbReference type="InterPro" id="IPR036134">
    <property type="entry name" value="Crypto/Photolyase_FAD-like_sf"/>
</dbReference>
<feature type="binding site" evidence="5">
    <location>
        <position position="205"/>
    </location>
    <ligand>
        <name>FAD</name>
        <dbReference type="ChEBI" id="CHEBI:57692"/>
    </ligand>
</feature>
<dbReference type="PANTHER" id="PTHR11455:SF9">
    <property type="entry name" value="CRYPTOCHROME CIRCADIAN CLOCK 5 ISOFORM X1"/>
    <property type="match status" value="1"/>
</dbReference>
<dbReference type="Pfam" id="PF03441">
    <property type="entry name" value="FAD_binding_7"/>
    <property type="match status" value="1"/>
</dbReference>
<keyword evidence="3 5" id="KW-0274">FAD</keyword>
<evidence type="ECO:0000313" key="9">
    <source>
        <dbReference type="Proteomes" id="UP000005551"/>
    </source>
</evidence>
<comment type="caution">
    <text evidence="8">The sequence shown here is derived from an EMBL/GenBank/DDBJ whole genome shotgun (WGS) entry which is preliminary data.</text>
</comment>
<dbReference type="InterPro" id="IPR014729">
    <property type="entry name" value="Rossmann-like_a/b/a_fold"/>
</dbReference>
<evidence type="ECO:0000256" key="2">
    <source>
        <dbReference type="ARBA" id="ARBA00022630"/>
    </source>
</evidence>
<dbReference type="GO" id="GO:0071949">
    <property type="term" value="F:FAD binding"/>
    <property type="evidence" value="ECO:0007669"/>
    <property type="project" value="TreeGrafter"/>
</dbReference>
<reference evidence="8 9" key="1">
    <citation type="submission" date="2012-05" db="EMBL/GenBank/DDBJ databases">
        <title>Genome sequence of Nitritalea halalkaliphila LW7.</title>
        <authorList>
            <person name="Jangir P.K."/>
            <person name="Singh A."/>
            <person name="Shivaji S."/>
            <person name="Sharma R."/>
        </authorList>
    </citation>
    <scope>NUCLEOTIDE SEQUENCE [LARGE SCALE GENOMIC DNA]</scope>
    <source>
        <strain evidence="8 9">LW7</strain>
    </source>
</reference>
<dbReference type="STRING" id="1189621.A3SI_04762"/>
<dbReference type="GO" id="GO:0006950">
    <property type="term" value="P:response to stress"/>
    <property type="evidence" value="ECO:0007669"/>
    <property type="project" value="UniProtKB-ARBA"/>
</dbReference>
<name>I5C8D5_9BACT</name>
<dbReference type="InterPro" id="IPR018394">
    <property type="entry name" value="DNA_photolyase_1_CS_C"/>
</dbReference>
<feature type="domain" description="Photolyase/cryptochrome alpha/beta" evidence="7">
    <location>
        <begin position="1"/>
        <end position="72"/>
    </location>
</feature>
<organism evidence="8 9">
    <name type="scientific">Nitritalea halalkaliphila LW7</name>
    <dbReference type="NCBI Taxonomy" id="1189621"/>
    <lineage>
        <taxon>Bacteria</taxon>
        <taxon>Pseudomonadati</taxon>
        <taxon>Bacteroidota</taxon>
        <taxon>Cytophagia</taxon>
        <taxon>Cytophagales</taxon>
        <taxon>Cyclobacteriaceae</taxon>
        <taxon>Nitritalea</taxon>
    </lineage>
</organism>
<keyword evidence="2 5" id="KW-0285">Flavoprotein</keyword>
<evidence type="ECO:0000256" key="4">
    <source>
        <dbReference type="ARBA" id="ARBA00022991"/>
    </source>
</evidence>
<protein>
    <submittedName>
        <fullName evidence="8">Deoxyribodipyrimidine photolyase</fullName>
    </submittedName>
</protein>
<dbReference type="Gene3D" id="3.40.50.620">
    <property type="entry name" value="HUPs"/>
    <property type="match status" value="1"/>
</dbReference>
<sequence>MQAKLETHGLQLHILYADPLPVLRQLQETYGIACLYSHIETGLAITYRRDLAVADFCRENGIRWREFQQQGVRRGRKNRERWSQEWYAQMTAPLAQPNFHRAKGISLPKTFLENLPQAPLPQAWQENNPLMQPGGEDPAQRYLQSFLRDRVRHYNQHISKPSLSRSSCSRLSPYLAWGNLSMRQVYQAAEARRKSGFQARNLVNFQSRLRWHCHFIQKFEMEDQMEFRCVNQGFEKMEKPLDSAKVEAWKEGRTGFPLVDACMRCLKETGYLNFRMRAMLVSFLTHHLLQDWRHGVAHLARYFLDFEPGIHFPQFQMQAGVTGINTVRIYNPVKQAEDHDPEAVFISKWVPELAQLPIPYRLKPWELSPIEASLYQFQLGSSYPAPIIDLEKAAKIARDQIWSAQKMPEVQQEAKRILRKHTLPNRQP</sequence>
<dbReference type="GO" id="GO:0006139">
    <property type="term" value="P:nucleobase-containing compound metabolic process"/>
    <property type="evidence" value="ECO:0007669"/>
    <property type="project" value="UniProtKB-ARBA"/>
</dbReference>
<evidence type="ECO:0000313" key="8">
    <source>
        <dbReference type="EMBL" id="EIM78087.1"/>
    </source>
</evidence>
<dbReference type="PATRIC" id="fig|1189621.3.peg.986"/>
<dbReference type="EMBL" id="AJYA01000009">
    <property type="protein sequence ID" value="EIM78087.1"/>
    <property type="molecule type" value="Genomic_DNA"/>
</dbReference>
<proteinExistence type="inferred from homology"/>
<dbReference type="GO" id="GO:0003904">
    <property type="term" value="F:deoxyribodipyrimidine photo-lyase activity"/>
    <property type="evidence" value="ECO:0007669"/>
    <property type="project" value="TreeGrafter"/>
</dbReference>
<evidence type="ECO:0000256" key="3">
    <source>
        <dbReference type="ARBA" id="ARBA00022827"/>
    </source>
</evidence>
<comment type="similarity">
    <text evidence="6">Belongs to the DNA photolyase family.</text>
</comment>
<dbReference type="InterPro" id="IPR036155">
    <property type="entry name" value="Crypto/Photolyase_N_sf"/>
</dbReference>
<dbReference type="PROSITE" id="PS51645">
    <property type="entry name" value="PHR_CRY_ALPHA_BETA"/>
    <property type="match status" value="1"/>
</dbReference>
<keyword evidence="9" id="KW-1185">Reference proteome</keyword>
<dbReference type="InterPro" id="IPR002081">
    <property type="entry name" value="Cryptochrome/DNA_photolyase_1"/>
</dbReference>
<keyword evidence="8" id="KW-0456">Lyase</keyword>
<dbReference type="GO" id="GO:0003677">
    <property type="term" value="F:DNA binding"/>
    <property type="evidence" value="ECO:0007669"/>
    <property type="project" value="TreeGrafter"/>
</dbReference>
<keyword evidence="4 6" id="KW-0157">Chromophore</keyword>
<evidence type="ECO:0000256" key="6">
    <source>
        <dbReference type="RuleBase" id="RU004182"/>
    </source>
</evidence>
<dbReference type="SUPFAM" id="SSF52425">
    <property type="entry name" value="Cryptochrome/photolyase, N-terminal domain"/>
    <property type="match status" value="1"/>
</dbReference>
<comment type="cofactor">
    <cofactor evidence="5">
        <name>FAD</name>
        <dbReference type="ChEBI" id="CHEBI:57692"/>
    </cofactor>
    <text evidence="5">Binds 1 FAD per subunit.</text>
</comment>
<dbReference type="Proteomes" id="UP000005551">
    <property type="component" value="Unassembled WGS sequence"/>
</dbReference>
<evidence type="ECO:0000259" key="7">
    <source>
        <dbReference type="PROSITE" id="PS51645"/>
    </source>
</evidence>
<dbReference type="InterPro" id="IPR006050">
    <property type="entry name" value="DNA_photolyase_N"/>
</dbReference>
<dbReference type="SUPFAM" id="SSF48173">
    <property type="entry name" value="Cryptochrome/photolyase FAD-binding domain"/>
    <property type="match status" value="1"/>
</dbReference>
<dbReference type="Gene3D" id="1.10.579.10">
    <property type="entry name" value="DNA Cyclobutane Dipyrimidine Photolyase, subunit A, domain 3"/>
    <property type="match status" value="1"/>
</dbReference>
<feature type="binding site" evidence="5">
    <location>
        <position position="154"/>
    </location>
    <ligand>
        <name>FAD</name>
        <dbReference type="ChEBI" id="CHEBI:57692"/>
    </ligand>
</feature>
<dbReference type="Gene3D" id="1.25.40.80">
    <property type="match status" value="1"/>
</dbReference>
<comment type="cofactor">
    <cofactor evidence="1">
        <name>(6R)-5,10-methylene-5,6,7,8-tetrahydrofolate</name>
        <dbReference type="ChEBI" id="CHEBI:15636"/>
    </cofactor>
</comment>